<reference evidence="2 3" key="1">
    <citation type="submission" date="2018-02" db="EMBL/GenBank/DDBJ databases">
        <title>Draft genome sequences of Elsinoe sp., causing black scab on jojoba.</title>
        <authorList>
            <person name="Stodart B."/>
            <person name="Jeffress S."/>
            <person name="Ash G."/>
            <person name="Arun Chinnappa K."/>
        </authorList>
    </citation>
    <scope>NUCLEOTIDE SEQUENCE [LARGE SCALE GENOMIC DNA]</scope>
    <source>
        <strain evidence="2 3">Hillstone_2</strain>
    </source>
</reference>
<evidence type="ECO:0000313" key="2">
    <source>
        <dbReference type="EMBL" id="TKX25864.1"/>
    </source>
</evidence>
<dbReference type="AlphaFoldDB" id="A0A4U7BBZ5"/>
<evidence type="ECO:0008006" key="4">
    <source>
        <dbReference type="Google" id="ProtNLM"/>
    </source>
</evidence>
<dbReference type="InterPro" id="IPR038882">
    <property type="entry name" value="Rcf3"/>
</dbReference>
<evidence type="ECO:0000256" key="1">
    <source>
        <dbReference type="SAM" id="MobiDB-lite"/>
    </source>
</evidence>
<feature type="region of interest" description="Disordered" evidence="1">
    <location>
        <begin position="104"/>
        <end position="128"/>
    </location>
</feature>
<proteinExistence type="predicted"/>
<organism evidence="2 3">
    <name type="scientific">Elsinoe australis</name>
    <dbReference type="NCBI Taxonomy" id="40998"/>
    <lineage>
        <taxon>Eukaryota</taxon>
        <taxon>Fungi</taxon>
        <taxon>Dikarya</taxon>
        <taxon>Ascomycota</taxon>
        <taxon>Pezizomycotina</taxon>
        <taxon>Dothideomycetes</taxon>
        <taxon>Dothideomycetidae</taxon>
        <taxon>Myriangiales</taxon>
        <taxon>Elsinoaceae</taxon>
        <taxon>Elsinoe</taxon>
    </lineage>
</organism>
<accession>A0A4U7BBZ5</accession>
<dbReference type="Proteomes" id="UP000308133">
    <property type="component" value="Unassembled WGS sequence"/>
</dbReference>
<dbReference type="PANTHER" id="PTHR39153:SF1">
    <property type="entry name" value="AGR244WP"/>
    <property type="match status" value="1"/>
</dbReference>
<evidence type="ECO:0000313" key="3">
    <source>
        <dbReference type="Proteomes" id="UP000308133"/>
    </source>
</evidence>
<dbReference type="EMBL" id="PTQR01000021">
    <property type="protein sequence ID" value="TKX25864.1"/>
    <property type="molecule type" value="Genomic_DNA"/>
</dbReference>
<sequence length="128" mass="14250">MPDRHLNNPETDEASWAAARGAVAGAARWGLYGAIAAGVGYAVSPLYRGLTIQFKAFLQMSSMTFGSIIEADRRLREHEVMVRHQKKIARDAEVWRRYETEYQRAAQNSTPRIDVESSPPKGKSQGEG</sequence>
<protein>
    <recommendedName>
        <fullName evidence="4">Imidazoleglycerol-phosphate dehydratase</fullName>
    </recommendedName>
</protein>
<gene>
    <name evidence="2" type="ORF">C1H76_1707</name>
</gene>
<name>A0A4U7BBZ5_9PEZI</name>
<comment type="caution">
    <text evidence="2">The sequence shown here is derived from an EMBL/GenBank/DDBJ whole genome shotgun (WGS) entry which is preliminary data.</text>
</comment>
<dbReference type="PANTHER" id="PTHR39153">
    <property type="entry name" value="AGR244WP"/>
    <property type="match status" value="1"/>
</dbReference>